<sequence>MAAAAAFLGMLGELVWRGAPQLLRPQRIRWREVVGEIEAAGLRAMGIVALLSFLIGMVMAYQGGATLATYGANILIVNLVAIITLREMGPLLCAILVAGRTGSSYAAQLGTMRITEEIDALRALALSPFDLLVLPKVIALVVAMPLLSLVADAMGLLGGALVAAVGYGVPWHAYVTRIPQVVGVQTLLLGLLKAPVFAVVIALVGCLQGLRVRGGTAAVGRATTASVVQAIFLVIVLDAAFSVLYNMLGL</sequence>
<feature type="transmembrane region" description="Helical" evidence="1">
    <location>
        <begin position="187"/>
        <end position="210"/>
    </location>
</feature>
<feature type="transmembrane region" description="Helical" evidence="1">
    <location>
        <begin position="41"/>
        <end position="60"/>
    </location>
</feature>
<dbReference type="AlphaFoldDB" id="A0A1J5PGI3"/>
<evidence type="ECO:0000313" key="2">
    <source>
        <dbReference type="EMBL" id="OIQ69888.1"/>
    </source>
</evidence>
<gene>
    <name evidence="2" type="primary">mlaE_21</name>
    <name evidence="2" type="ORF">GALL_485070</name>
</gene>
<protein>
    <submittedName>
        <fullName evidence="2">Putative phospholipid ABC transporter permease protein MlaE</fullName>
    </submittedName>
</protein>
<dbReference type="GO" id="GO:0043190">
    <property type="term" value="C:ATP-binding cassette (ABC) transporter complex"/>
    <property type="evidence" value="ECO:0007669"/>
    <property type="project" value="InterPro"/>
</dbReference>
<dbReference type="GO" id="GO:0005548">
    <property type="term" value="F:phospholipid transporter activity"/>
    <property type="evidence" value="ECO:0007669"/>
    <property type="project" value="TreeGrafter"/>
</dbReference>
<proteinExistence type="predicted"/>
<reference evidence="2" key="1">
    <citation type="submission" date="2016-10" db="EMBL/GenBank/DDBJ databases">
        <title>Sequence of Gallionella enrichment culture.</title>
        <authorList>
            <person name="Poehlein A."/>
            <person name="Muehling M."/>
            <person name="Daniel R."/>
        </authorList>
    </citation>
    <scope>NUCLEOTIDE SEQUENCE</scope>
</reference>
<keyword evidence="1" id="KW-1133">Transmembrane helix</keyword>
<feature type="transmembrane region" description="Helical" evidence="1">
    <location>
        <begin position="230"/>
        <end position="248"/>
    </location>
</feature>
<feature type="transmembrane region" description="Helical" evidence="1">
    <location>
        <begin position="153"/>
        <end position="175"/>
    </location>
</feature>
<comment type="caution">
    <text evidence="2">The sequence shown here is derived from an EMBL/GenBank/DDBJ whole genome shotgun (WGS) entry which is preliminary data.</text>
</comment>
<keyword evidence="1" id="KW-0472">Membrane</keyword>
<keyword evidence="1" id="KW-0812">Transmembrane</keyword>
<feature type="transmembrane region" description="Helical" evidence="1">
    <location>
        <begin position="123"/>
        <end position="147"/>
    </location>
</feature>
<dbReference type="PANTHER" id="PTHR30188:SF3">
    <property type="entry name" value="ABC TRANSPORTER PERMEASE"/>
    <property type="match status" value="1"/>
</dbReference>
<name>A0A1J5PGI3_9ZZZZ</name>
<dbReference type="EMBL" id="MLJW01004481">
    <property type="protein sequence ID" value="OIQ69888.1"/>
    <property type="molecule type" value="Genomic_DNA"/>
</dbReference>
<accession>A0A1J5PGI3</accession>
<dbReference type="InterPro" id="IPR003453">
    <property type="entry name" value="ABC_MlaE_roteobac"/>
</dbReference>
<evidence type="ECO:0000256" key="1">
    <source>
        <dbReference type="SAM" id="Phobius"/>
    </source>
</evidence>
<dbReference type="Pfam" id="PF02405">
    <property type="entry name" value="MlaE"/>
    <property type="match status" value="1"/>
</dbReference>
<dbReference type="InterPro" id="IPR030802">
    <property type="entry name" value="Permease_MalE"/>
</dbReference>
<organism evidence="2">
    <name type="scientific">mine drainage metagenome</name>
    <dbReference type="NCBI Taxonomy" id="410659"/>
    <lineage>
        <taxon>unclassified sequences</taxon>
        <taxon>metagenomes</taxon>
        <taxon>ecological metagenomes</taxon>
    </lineage>
</organism>
<dbReference type="PANTHER" id="PTHR30188">
    <property type="entry name" value="ABC TRANSPORTER PERMEASE PROTEIN-RELATED"/>
    <property type="match status" value="1"/>
</dbReference>
<dbReference type="NCBIfam" id="TIGR00056">
    <property type="entry name" value="MlaE family lipid ABC transporter permease subunit"/>
    <property type="match status" value="1"/>
</dbReference>